<dbReference type="RefSeq" id="WP_315574368.1">
    <property type="nucleotide sequence ID" value="NZ_JARDXH010000001.1"/>
</dbReference>
<keyword evidence="3" id="KW-1185">Reference proteome</keyword>
<organism evidence="2 3">
    <name type="scientific">Aquirufa regiilacus</name>
    <dbReference type="NCBI Taxonomy" id="3024868"/>
    <lineage>
        <taxon>Bacteria</taxon>
        <taxon>Pseudomonadati</taxon>
        <taxon>Bacteroidota</taxon>
        <taxon>Cytophagia</taxon>
        <taxon>Cytophagales</taxon>
        <taxon>Flectobacillaceae</taxon>
        <taxon>Aquirufa</taxon>
    </lineage>
</organism>
<feature type="signal peptide" evidence="1">
    <location>
        <begin position="1"/>
        <end position="19"/>
    </location>
</feature>
<evidence type="ECO:0008006" key="4">
    <source>
        <dbReference type="Google" id="ProtNLM"/>
    </source>
</evidence>
<dbReference type="Proteomes" id="UP001249959">
    <property type="component" value="Unassembled WGS sequence"/>
</dbReference>
<name>A0ABU3TTK5_9BACT</name>
<proteinExistence type="predicted"/>
<sequence>MKFLSTVCLFLFIQFTSLAETATDSTKKEIQFATTALITNNGISVVPIFTLGKPATIINFTVGRKFTFEPEFRVSLEGKPWSFIYWFRYKLAKTSKFTWSIGAHPAIIFKTIPVTINGNNEQVLRAQRFVAAEMAQNYRFNKHVNLGFYYLVGAGSVENKTKPTNLLTLRGGYNNVDLGKGFIAGVNSQLIYLFTNGEEGSYVNASVTLTHKQSPVTLSYFYNKPINTSITGGKDPVWNVAATYAFNKMFSMK</sequence>
<keyword evidence="1" id="KW-0732">Signal</keyword>
<evidence type="ECO:0000313" key="2">
    <source>
        <dbReference type="EMBL" id="MDU0809211.1"/>
    </source>
</evidence>
<evidence type="ECO:0000256" key="1">
    <source>
        <dbReference type="SAM" id="SignalP"/>
    </source>
</evidence>
<dbReference type="EMBL" id="JAVNWW010000004">
    <property type="protein sequence ID" value="MDU0809211.1"/>
    <property type="molecule type" value="Genomic_DNA"/>
</dbReference>
<reference evidence="2 3" key="1">
    <citation type="submission" date="2023-09" db="EMBL/GenBank/DDBJ databases">
        <title>Aquirufa genomes.</title>
        <authorList>
            <person name="Pitt A."/>
        </authorList>
    </citation>
    <scope>NUCLEOTIDE SEQUENCE [LARGE SCALE GENOMIC DNA]</scope>
    <source>
        <strain evidence="2 3">LEOWEIH-7C</strain>
    </source>
</reference>
<gene>
    <name evidence="2" type="ORF">PQG45_09215</name>
</gene>
<evidence type="ECO:0000313" key="3">
    <source>
        <dbReference type="Proteomes" id="UP001249959"/>
    </source>
</evidence>
<accession>A0ABU3TTK5</accession>
<feature type="chain" id="PRO_5047219462" description="DUF3575 domain-containing protein" evidence="1">
    <location>
        <begin position="20"/>
        <end position="253"/>
    </location>
</feature>
<protein>
    <recommendedName>
        <fullName evidence="4">DUF3575 domain-containing protein</fullName>
    </recommendedName>
</protein>
<comment type="caution">
    <text evidence="2">The sequence shown here is derived from an EMBL/GenBank/DDBJ whole genome shotgun (WGS) entry which is preliminary data.</text>
</comment>